<keyword evidence="1" id="KW-0812">Transmembrane</keyword>
<reference evidence="2 3" key="1">
    <citation type="submission" date="2016-05" db="EMBL/GenBank/DDBJ databases">
        <title>Microbial solvent formation.</title>
        <authorList>
            <person name="Poehlein A."/>
            <person name="Montoya Solano J.D."/>
            <person name="Flitsch S."/>
            <person name="Krabben P."/>
            <person name="Duerre P."/>
            <person name="Daniel R."/>
        </authorList>
    </citation>
    <scope>NUCLEOTIDE SEQUENCE [LARGE SCALE GENOMIC DNA]</scope>
    <source>
        <strain evidence="2 3">DSM 2619</strain>
    </source>
</reference>
<sequence length="214" mass="24253">MDRTISLREGLANKTFKEKLDYIWTYYKLHILSILILIFFVGSYISSQINRQEVYCNITYVGNSINADELTPAKDKLNDILLNNNKKSVITFDSIFTDDKSNAGLAMTQKLHVNIAAQQIDIAIVNKEFFEQNFSSEMFLNLESLNGFSTLPLSNHELIKKTDSNGTNGIYGIHVKNLKLLNDIHFSNDDNVLVVISNTEHKDAVVNVLKTFLA</sequence>
<comment type="caution">
    <text evidence="2">The sequence shown here is derived from an EMBL/GenBank/DDBJ whole genome shotgun (WGS) entry which is preliminary data.</text>
</comment>
<dbReference type="OrthoDB" id="1925387at2"/>
<evidence type="ECO:0000313" key="2">
    <source>
        <dbReference type="EMBL" id="OOM82285.1"/>
    </source>
</evidence>
<dbReference type="STRING" id="29367.CLPUN_04240"/>
<protein>
    <submittedName>
        <fullName evidence="2">Uncharacterized protein</fullName>
    </submittedName>
</protein>
<evidence type="ECO:0000313" key="3">
    <source>
        <dbReference type="Proteomes" id="UP000190890"/>
    </source>
</evidence>
<feature type="transmembrane region" description="Helical" evidence="1">
    <location>
        <begin position="26"/>
        <end position="45"/>
    </location>
</feature>
<keyword evidence="1" id="KW-1133">Transmembrane helix</keyword>
<keyword evidence="3" id="KW-1185">Reference proteome</keyword>
<accession>A0A1S8TXZ7</accession>
<dbReference type="RefSeq" id="WP_077845727.1">
    <property type="nucleotide sequence ID" value="NZ_LZZM01000022.1"/>
</dbReference>
<dbReference type="AlphaFoldDB" id="A0A1S8TXZ7"/>
<gene>
    <name evidence="2" type="ORF">CLPUN_04240</name>
</gene>
<dbReference type="Proteomes" id="UP000190890">
    <property type="component" value="Unassembled WGS sequence"/>
</dbReference>
<dbReference type="EMBL" id="LZZM01000022">
    <property type="protein sequence ID" value="OOM82285.1"/>
    <property type="molecule type" value="Genomic_DNA"/>
</dbReference>
<proteinExistence type="predicted"/>
<evidence type="ECO:0000256" key="1">
    <source>
        <dbReference type="SAM" id="Phobius"/>
    </source>
</evidence>
<organism evidence="2 3">
    <name type="scientific">Clostridium puniceum</name>
    <dbReference type="NCBI Taxonomy" id="29367"/>
    <lineage>
        <taxon>Bacteria</taxon>
        <taxon>Bacillati</taxon>
        <taxon>Bacillota</taxon>
        <taxon>Clostridia</taxon>
        <taxon>Eubacteriales</taxon>
        <taxon>Clostridiaceae</taxon>
        <taxon>Clostridium</taxon>
    </lineage>
</organism>
<name>A0A1S8TXZ7_9CLOT</name>
<keyword evidence="1" id="KW-0472">Membrane</keyword>